<feature type="domain" description="Tyr recombinase" evidence="5">
    <location>
        <begin position="116"/>
        <end position="331"/>
    </location>
</feature>
<keyword evidence="1" id="KW-0229">DNA integration</keyword>
<dbReference type="EMBL" id="JAGGLC010000002">
    <property type="protein sequence ID" value="MBP1986779.1"/>
    <property type="molecule type" value="Genomic_DNA"/>
</dbReference>
<keyword evidence="3" id="KW-0233">DNA recombination</keyword>
<dbReference type="PROSITE" id="PS51898">
    <property type="entry name" value="TYR_RECOMBINASE"/>
    <property type="match status" value="1"/>
</dbReference>
<dbReference type="InterPro" id="IPR010998">
    <property type="entry name" value="Integrase_recombinase_N"/>
</dbReference>
<dbReference type="Proteomes" id="UP000823736">
    <property type="component" value="Unassembled WGS sequence"/>
</dbReference>
<keyword evidence="2 4" id="KW-0238">DNA-binding</keyword>
<dbReference type="GO" id="GO:0006310">
    <property type="term" value="P:DNA recombination"/>
    <property type="evidence" value="ECO:0007669"/>
    <property type="project" value="UniProtKB-KW"/>
</dbReference>
<evidence type="ECO:0000256" key="4">
    <source>
        <dbReference type="PROSITE-ProRule" id="PRU01248"/>
    </source>
</evidence>
<dbReference type="InterPro" id="IPR044068">
    <property type="entry name" value="CB"/>
</dbReference>
<dbReference type="Gene3D" id="1.10.150.130">
    <property type="match status" value="1"/>
</dbReference>
<dbReference type="SUPFAM" id="SSF56349">
    <property type="entry name" value="DNA breaking-rejoining enzymes"/>
    <property type="match status" value="1"/>
</dbReference>
<gene>
    <name evidence="7" type="ORF">J2753_001273</name>
</gene>
<dbReference type="OrthoDB" id="198497at2157"/>
<dbReference type="InterPro" id="IPR011010">
    <property type="entry name" value="DNA_brk_join_enz"/>
</dbReference>
<dbReference type="PANTHER" id="PTHR30349">
    <property type="entry name" value="PHAGE INTEGRASE-RELATED"/>
    <property type="match status" value="1"/>
</dbReference>
<dbReference type="InterPro" id="IPR050090">
    <property type="entry name" value="Tyrosine_recombinase_XerCD"/>
</dbReference>
<keyword evidence="8" id="KW-1185">Reference proteome</keyword>
<evidence type="ECO:0000256" key="2">
    <source>
        <dbReference type="ARBA" id="ARBA00023125"/>
    </source>
</evidence>
<dbReference type="RefSeq" id="WP_209491061.1">
    <property type="nucleotide sequence ID" value="NZ_JAGGLC010000002.1"/>
</dbReference>
<evidence type="ECO:0000256" key="1">
    <source>
        <dbReference type="ARBA" id="ARBA00022908"/>
    </source>
</evidence>
<evidence type="ECO:0000313" key="7">
    <source>
        <dbReference type="EMBL" id="MBP1986779.1"/>
    </source>
</evidence>
<protein>
    <submittedName>
        <fullName evidence="7">Site-specific recombinase XerD</fullName>
    </submittedName>
</protein>
<dbReference type="InterPro" id="IPR002104">
    <property type="entry name" value="Integrase_catalytic"/>
</dbReference>
<dbReference type="CDD" id="cd00397">
    <property type="entry name" value="DNA_BRE_C"/>
    <property type="match status" value="1"/>
</dbReference>
<reference evidence="7" key="1">
    <citation type="submission" date="2021-03" db="EMBL/GenBank/DDBJ databases">
        <title>Genomic Encyclopedia of Type Strains, Phase IV (KMG-IV): sequencing the most valuable type-strain genomes for metagenomic binning, comparative biology and taxonomic classification.</title>
        <authorList>
            <person name="Goeker M."/>
        </authorList>
    </citation>
    <scope>NUCLEOTIDE SEQUENCE</scope>
    <source>
        <strain evidence="7">DSM 26232</strain>
    </source>
</reference>
<comment type="caution">
    <text evidence="7">The sequence shown here is derived from an EMBL/GenBank/DDBJ whole genome shotgun (WGS) entry which is preliminary data.</text>
</comment>
<evidence type="ECO:0000259" key="6">
    <source>
        <dbReference type="PROSITE" id="PS51900"/>
    </source>
</evidence>
<evidence type="ECO:0000259" key="5">
    <source>
        <dbReference type="PROSITE" id="PS51898"/>
    </source>
</evidence>
<dbReference type="AlphaFoldDB" id="A0A8T4GV57"/>
<dbReference type="GO" id="GO:0003677">
    <property type="term" value="F:DNA binding"/>
    <property type="evidence" value="ECO:0007669"/>
    <property type="project" value="UniProtKB-UniRule"/>
</dbReference>
<dbReference type="InterPro" id="IPR013762">
    <property type="entry name" value="Integrase-like_cat_sf"/>
</dbReference>
<dbReference type="PANTHER" id="PTHR30349:SF41">
    <property type="entry name" value="INTEGRASE_RECOMBINASE PROTEIN MJ0367-RELATED"/>
    <property type="match status" value="1"/>
</dbReference>
<sequence>MTEPKLEPIEPRTAKEFYLEDRRGEVSKQTHRAHNNRLEYFVSWAEENNITNINDLTGRDLKRYKIHRAEDVKPVTAKSYMDTLRVFLRFCKDIDAVHPELPDKVQSPEVQKGDGAKTRHINADRAREILEHLRKYSYASVKHTVFELLWHTSIRRGTLLSVDVEDWNPDDRYIQIKHRPDTGTPLKNGNEGERPIAINDSVATVINDWITDQRPEVEDEFGRKPLIASQYGRMHGQTIQKYIYELTAPCYTGDCPHDRDPNNCEATENHSAYHKCPSSVAPHDIRRSSITHFLREGASTEQVGDRSDVSADVLEKHYDQMTDAEKMEQRREFFDNI</sequence>
<dbReference type="Pfam" id="PF02899">
    <property type="entry name" value="Phage_int_SAM_1"/>
    <property type="match status" value="1"/>
</dbReference>
<dbReference type="Gene3D" id="1.10.443.10">
    <property type="entry name" value="Intergrase catalytic core"/>
    <property type="match status" value="1"/>
</dbReference>
<dbReference type="InterPro" id="IPR004107">
    <property type="entry name" value="Integrase_SAM-like_N"/>
</dbReference>
<evidence type="ECO:0000313" key="8">
    <source>
        <dbReference type="Proteomes" id="UP000823736"/>
    </source>
</evidence>
<evidence type="ECO:0000256" key="3">
    <source>
        <dbReference type="ARBA" id="ARBA00023172"/>
    </source>
</evidence>
<feature type="domain" description="Core-binding (CB)" evidence="6">
    <location>
        <begin position="9"/>
        <end position="92"/>
    </location>
</feature>
<proteinExistence type="predicted"/>
<organism evidence="7 8">
    <name type="scientific">Halolamina salifodinae</name>
    <dbReference type="NCBI Taxonomy" id="1202767"/>
    <lineage>
        <taxon>Archaea</taxon>
        <taxon>Methanobacteriati</taxon>
        <taxon>Methanobacteriota</taxon>
        <taxon>Stenosarchaea group</taxon>
        <taxon>Halobacteria</taxon>
        <taxon>Halobacteriales</taxon>
        <taxon>Haloferacaceae</taxon>
    </lineage>
</organism>
<dbReference type="PROSITE" id="PS51900">
    <property type="entry name" value="CB"/>
    <property type="match status" value="1"/>
</dbReference>
<dbReference type="GO" id="GO:0015074">
    <property type="term" value="P:DNA integration"/>
    <property type="evidence" value="ECO:0007669"/>
    <property type="project" value="UniProtKB-KW"/>
</dbReference>
<dbReference type="Pfam" id="PF00589">
    <property type="entry name" value="Phage_integrase"/>
    <property type="match status" value="1"/>
</dbReference>
<accession>A0A8T4GV57</accession>
<name>A0A8T4GV57_9EURY</name>